<dbReference type="PANTHER" id="PTHR40029">
    <property type="match status" value="1"/>
</dbReference>
<keyword evidence="4" id="KW-0479">Metal-binding</keyword>
<evidence type="ECO:0000256" key="2">
    <source>
        <dbReference type="ARBA" id="ARBA00022516"/>
    </source>
</evidence>
<dbReference type="Pfam" id="PF01884">
    <property type="entry name" value="PcrB"/>
    <property type="match status" value="1"/>
</dbReference>
<keyword evidence="5" id="KW-0460">Magnesium</keyword>
<comment type="catalytic activity">
    <reaction evidence="9">
        <text>sn-glycerol 1-phosphate + (2E,6E,10E)-geranylgeranyl diphosphate = sn-3-O-(geranylgeranyl)glycerol 1-phosphate + diphosphate</text>
        <dbReference type="Rhea" id="RHEA:23404"/>
        <dbReference type="ChEBI" id="CHEBI:33019"/>
        <dbReference type="ChEBI" id="CHEBI:57677"/>
        <dbReference type="ChEBI" id="CHEBI:57685"/>
        <dbReference type="ChEBI" id="CHEBI:58756"/>
        <dbReference type="EC" id="2.5.1.41"/>
    </reaction>
</comment>
<dbReference type="InterPro" id="IPR039074">
    <property type="entry name" value="GGGP/HepGP_synthase_I"/>
</dbReference>
<accession>A0AAV3UPV3</accession>
<reference evidence="10 11" key="1">
    <citation type="journal article" date="2019" name="Int. J. Syst. Evol. Microbiol.">
        <title>The Global Catalogue of Microorganisms (GCM) 10K type strain sequencing project: providing services to taxonomists for standard genome sequencing and annotation.</title>
        <authorList>
            <consortium name="The Broad Institute Genomics Platform"/>
            <consortium name="The Broad Institute Genome Sequencing Center for Infectious Disease"/>
            <person name="Wu L."/>
            <person name="Ma J."/>
        </authorList>
    </citation>
    <scope>NUCLEOTIDE SEQUENCE [LARGE SCALE GENOMIC DNA]</scope>
    <source>
        <strain evidence="10 11">JCM 17504</strain>
    </source>
</reference>
<evidence type="ECO:0000256" key="5">
    <source>
        <dbReference type="ARBA" id="ARBA00022842"/>
    </source>
</evidence>
<keyword evidence="6" id="KW-0443">Lipid metabolism</keyword>
<dbReference type="AlphaFoldDB" id="A0AAV3UPV3"/>
<dbReference type="RefSeq" id="WP_227777934.1">
    <property type="nucleotide sequence ID" value="NZ_BAABKX010000022.1"/>
</dbReference>
<dbReference type="GO" id="GO:0046474">
    <property type="term" value="P:glycerophospholipid biosynthetic process"/>
    <property type="evidence" value="ECO:0007669"/>
    <property type="project" value="UniProtKB-ARBA"/>
</dbReference>
<keyword evidence="8" id="KW-1208">Phospholipid metabolism</keyword>
<dbReference type="GO" id="GO:0120536">
    <property type="term" value="F:heptaprenylglyceryl phosphate synthase activity"/>
    <property type="evidence" value="ECO:0007669"/>
    <property type="project" value="UniProtKB-ARBA"/>
</dbReference>
<evidence type="ECO:0000256" key="1">
    <source>
        <dbReference type="ARBA" id="ARBA00012676"/>
    </source>
</evidence>
<dbReference type="InterPro" id="IPR008205">
    <property type="entry name" value="GGGP_HepGP_synthase"/>
</dbReference>
<keyword evidence="11" id="KW-1185">Reference proteome</keyword>
<dbReference type="InterPro" id="IPR038597">
    <property type="entry name" value="GGGP/HepGP_synthase_sf"/>
</dbReference>
<dbReference type="GeneID" id="68616585"/>
<evidence type="ECO:0000256" key="3">
    <source>
        <dbReference type="ARBA" id="ARBA00022679"/>
    </source>
</evidence>
<dbReference type="PANTHER" id="PTHR40029:SF2">
    <property type="entry name" value="HEPTAPRENYLGLYCERYL PHOSPHATE SYNTHASE"/>
    <property type="match status" value="1"/>
</dbReference>
<dbReference type="GO" id="GO:0047294">
    <property type="term" value="F:phosphoglycerol geranylgeranyltransferase activity"/>
    <property type="evidence" value="ECO:0007669"/>
    <property type="project" value="UniProtKB-EC"/>
</dbReference>
<evidence type="ECO:0000313" key="11">
    <source>
        <dbReference type="Proteomes" id="UP001501729"/>
    </source>
</evidence>
<evidence type="ECO:0000256" key="8">
    <source>
        <dbReference type="ARBA" id="ARBA00023264"/>
    </source>
</evidence>
<evidence type="ECO:0000256" key="7">
    <source>
        <dbReference type="ARBA" id="ARBA00023209"/>
    </source>
</evidence>
<keyword evidence="7" id="KW-0594">Phospholipid biosynthesis</keyword>
<evidence type="ECO:0000313" key="10">
    <source>
        <dbReference type="EMBL" id="GAA5062294.1"/>
    </source>
</evidence>
<protein>
    <recommendedName>
        <fullName evidence="1">phosphoglycerol geranylgeranyltransferase</fullName>
        <ecNumber evidence="1">2.5.1.41</ecNumber>
    </recommendedName>
</protein>
<dbReference type="Proteomes" id="UP001501729">
    <property type="component" value="Unassembled WGS sequence"/>
</dbReference>
<keyword evidence="3" id="KW-0808">Transferase</keyword>
<name>A0AAV3UPV3_9EURY</name>
<dbReference type="EC" id="2.5.1.41" evidence="1"/>
<sequence>MSTVWTQWKHITKIDPDKAMRNGDSYDGIADTGTDAIIVGGTINVTKARVQLILDTLSSTEIPIFVEPTYLPSSSHTEGLAGYLLPIVLNADETLWITRAHHECVRSSRSCRVDACS</sequence>
<evidence type="ECO:0000256" key="6">
    <source>
        <dbReference type="ARBA" id="ARBA00023098"/>
    </source>
</evidence>
<evidence type="ECO:0000256" key="4">
    <source>
        <dbReference type="ARBA" id="ARBA00022723"/>
    </source>
</evidence>
<gene>
    <name evidence="10" type="ORF">GCM10025751_49440</name>
</gene>
<evidence type="ECO:0000256" key="9">
    <source>
        <dbReference type="ARBA" id="ARBA00047288"/>
    </source>
</evidence>
<dbReference type="Gene3D" id="3.20.20.390">
    <property type="entry name" value="FMN-linked oxidoreductases"/>
    <property type="match status" value="1"/>
</dbReference>
<comment type="caution">
    <text evidence="10">The sequence shown here is derived from an EMBL/GenBank/DDBJ whole genome shotgun (WGS) entry which is preliminary data.</text>
</comment>
<proteinExistence type="predicted"/>
<keyword evidence="2" id="KW-0444">Lipid biosynthesis</keyword>
<dbReference type="GO" id="GO:0046872">
    <property type="term" value="F:metal ion binding"/>
    <property type="evidence" value="ECO:0007669"/>
    <property type="project" value="UniProtKB-KW"/>
</dbReference>
<dbReference type="SUPFAM" id="SSF51395">
    <property type="entry name" value="FMN-linked oxidoreductases"/>
    <property type="match status" value="1"/>
</dbReference>
<dbReference type="EMBL" id="BAABKX010000022">
    <property type="protein sequence ID" value="GAA5062294.1"/>
    <property type="molecule type" value="Genomic_DNA"/>
</dbReference>
<organism evidence="10 11">
    <name type="scientific">Haladaptatus pallidirubidus</name>
    <dbReference type="NCBI Taxonomy" id="1008152"/>
    <lineage>
        <taxon>Archaea</taxon>
        <taxon>Methanobacteriati</taxon>
        <taxon>Methanobacteriota</taxon>
        <taxon>Stenosarchaea group</taxon>
        <taxon>Halobacteria</taxon>
        <taxon>Halobacteriales</taxon>
        <taxon>Haladaptataceae</taxon>
        <taxon>Haladaptatus</taxon>
    </lineage>
</organism>